<dbReference type="InterPro" id="IPR000477">
    <property type="entry name" value="RT_dom"/>
</dbReference>
<evidence type="ECO:0000259" key="2">
    <source>
        <dbReference type="PROSITE" id="PS50878"/>
    </source>
</evidence>
<dbReference type="AlphaFoldDB" id="A0A6M5YQZ0"/>
<dbReference type="GO" id="GO:0003964">
    <property type="term" value="F:RNA-directed DNA polymerase activity"/>
    <property type="evidence" value="ECO:0007669"/>
    <property type="project" value="UniProtKB-KW"/>
</dbReference>
<evidence type="ECO:0000313" key="3">
    <source>
        <dbReference type="EMBL" id="QJW95884.1"/>
    </source>
</evidence>
<gene>
    <name evidence="3" type="ORF">FTUN_3438</name>
</gene>
<dbReference type="InterPro" id="IPR043502">
    <property type="entry name" value="DNA/RNA_pol_sf"/>
</dbReference>
<reference evidence="4" key="1">
    <citation type="submission" date="2020-05" db="EMBL/GenBank/DDBJ databases">
        <title>Frigoriglobus tundricola gen. nov., sp. nov., a psychrotolerant cellulolytic planctomycete of the family Gemmataceae with two divergent copies of 16S rRNA gene.</title>
        <authorList>
            <person name="Kulichevskaya I.S."/>
            <person name="Ivanova A.A."/>
            <person name="Naumoff D.G."/>
            <person name="Beletsky A.V."/>
            <person name="Rijpstra W.I.C."/>
            <person name="Sinninghe Damste J.S."/>
            <person name="Mardanov A.V."/>
            <person name="Ravin N.V."/>
            <person name="Dedysh S.N."/>
        </authorList>
    </citation>
    <scope>NUCLEOTIDE SEQUENCE [LARGE SCALE GENOMIC DNA]</scope>
    <source>
        <strain evidence="4">PL17</strain>
    </source>
</reference>
<dbReference type="PANTHER" id="PTHR34047:SF8">
    <property type="entry name" value="PROTEIN YKFC"/>
    <property type="match status" value="1"/>
</dbReference>
<dbReference type="Pfam" id="PF08388">
    <property type="entry name" value="GIIM"/>
    <property type="match status" value="1"/>
</dbReference>
<dbReference type="Pfam" id="PF00078">
    <property type="entry name" value="RVT_1"/>
    <property type="match status" value="1"/>
</dbReference>
<comment type="similarity">
    <text evidence="1">Belongs to the bacterial reverse transcriptase family.</text>
</comment>
<dbReference type="PANTHER" id="PTHR34047">
    <property type="entry name" value="NUCLEAR INTRON MATURASE 1, MITOCHONDRIAL-RELATED"/>
    <property type="match status" value="1"/>
</dbReference>
<dbReference type="InterPro" id="IPR051083">
    <property type="entry name" value="GrpII_Intron_Splice-Mob/Def"/>
</dbReference>
<dbReference type="EC" id="2.7.7.49" evidence="3"/>
<keyword evidence="4" id="KW-1185">Reference proteome</keyword>
<dbReference type="InterPro" id="IPR030931">
    <property type="entry name" value="Group_II_RT_mat"/>
</dbReference>
<dbReference type="InterPro" id="IPR013597">
    <property type="entry name" value="Mat_intron_G2"/>
</dbReference>
<evidence type="ECO:0000256" key="1">
    <source>
        <dbReference type="ARBA" id="ARBA00034120"/>
    </source>
</evidence>
<protein>
    <submittedName>
        <fullName evidence="3">Retron-type RNA-directed DNA polymerase</fullName>
        <ecNumber evidence="3">2.7.7.49</ecNumber>
    </submittedName>
</protein>
<proteinExistence type="inferred from homology"/>
<keyword evidence="3" id="KW-0808">Transferase</keyword>
<accession>A0A6M5YQZ0</accession>
<sequence length="447" mass="51748">MNIGEMQRLLSVKAERSKSHRFDDLYALVCHADWLRLAHDHVARNSGSRTAGCDGINMKDFDENLEGNLRQLREDLLAGTFAPYPVRRVYIPKSNGNMRPLGIPSIRDRIVQEAIRMVLEPIYEADFSQYSFGFRPNRCTKDAIRCLAYSSTERKKAFWVVEGDISSYFDTINHKKLMKLLGHRIADGELLDLIWAFLRAGVMERKLFKDTTLGTPQGGVVSPLLANVYLHELDKFMTERTTALSKQHKRKQRQSGGANYTYVRYADDFVILSNGGRADAVAIRQDVHDFLRDSLRLTLSMEKTKVTHLNDGFDFLGFTLRRSMGATKMGVKTLISQKGYDRHLDLIKAATNPTTHKDAIVAKIVALNKAIEGWCRYYQYTSKASTQFHNLEHETFWLMARWLCRKHRLPMPMCLKQFYQRGNSLRFARLRRWFWESSRELSIQVCW</sequence>
<dbReference type="NCBIfam" id="TIGR04416">
    <property type="entry name" value="group_II_RT_mat"/>
    <property type="match status" value="1"/>
</dbReference>
<evidence type="ECO:0000313" key="4">
    <source>
        <dbReference type="Proteomes" id="UP000503447"/>
    </source>
</evidence>
<dbReference type="RefSeq" id="WP_171471568.1">
    <property type="nucleotide sequence ID" value="NZ_CP053452.2"/>
</dbReference>
<dbReference type="CDD" id="cd01651">
    <property type="entry name" value="RT_G2_intron"/>
    <property type="match status" value="1"/>
</dbReference>
<dbReference type="SUPFAM" id="SSF56672">
    <property type="entry name" value="DNA/RNA polymerases"/>
    <property type="match status" value="1"/>
</dbReference>
<keyword evidence="3" id="KW-0695">RNA-directed DNA polymerase</keyword>
<dbReference type="EMBL" id="CP053452">
    <property type="protein sequence ID" value="QJW95884.1"/>
    <property type="molecule type" value="Genomic_DNA"/>
</dbReference>
<name>A0A6M5YQZ0_9BACT</name>
<keyword evidence="3" id="KW-0548">Nucleotidyltransferase</keyword>
<organism evidence="3 4">
    <name type="scientific">Frigoriglobus tundricola</name>
    <dbReference type="NCBI Taxonomy" id="2774151"/>
    <lineage>
        <taxon>Bacteria</taxon>
        <taxon>Pseudomonadati</taxon>
        <taxon>Planctomycetota</taxon>
        <taxon>Planctomycetia</taxon>
        <taxon>Gemmatales</taxon>
        <taxon>Gemmataceae</taxon>
        <taxon>Frigoriglobus</taxon>
    </lineage>
</organism>
<dbReference type="Proteomes" id="UP000503447">
    <property type="component" value="Chromosome"/>
</dbReference>
<dbReference type="KEGG" id="ftj:FTUN_3438"/>
<dbReference type="PROSITE" id="PS50878">
    <property type="entry name" value="RT_POL"/>
    <property type="match status" value="1"/>
</dbReference>
<feature type="domain" description="Reverse transcriptase" evidence="2">
    <location>
        <begin position="72"/>
        <end position="320"/>
    </location>
</feature>